<protein>
    <submittedName>
        <fullName evidence="1">Uncharacterized protein</fullName>
    </submittedName>
</protein>
<reference evidence="1" key="1">
    <citation type="submission" date="2014-05" db="EMBL/GenBank/DDBJ databases">
        <authorList>
            <person name="Chronopoulou M."/>
        </authorList>
    </citation>
    <scope>NUCLEOTIDE SEQUENCE</scope>
    <source>
        <tissue evidence="1">Whole organism</tissue>
    </source>
</reference>
<dbReference type="EMBL" id="HACA01023455">
    <property type="protein sequence ID" value="CDW40816.1"/>
    <property type="molecule type" value="Transcribed_RNA"/>
</dbReference>
<evidence type="ECO:0000313" key="1">
    <source>
        <dbReference type="EMBL" id="CDW40816.1"/>
    </source>
</evidence>
<name>A0A0K2USX0_LEPSM</name>
<sequence>MDPLFKCLGGTCVIFSIVLKKFSSSRLPTVKGDALKKLKATDPEQPNSCY</sequence>
<organism evidence="1">
    <name type="scientific">Lepeophtheirus salmonis</name>
    <name type="common">Salmon louse</name>
    <name type="synonym">Caligus salmonis</name>
    <dbReference type="NCBI Taxonomy" id="72036"/>
    <lineage>
        <taxon>Eukaryota</taxon>
        <taxon>Metazoa</taxon>
        <taxon>Ecdysozoa</taxon>
        <taxon>Arthropoda</taxon>
        <taxon>Crustacea</taxon>
        <taxon>Multicrustacea</taxon>
        <taxon>Hexanauplia</taxon>
        <taxon>Copepoda</taxon>
        <taxon>Siphonostomatoida</taxon>
        <taxon>Caligidae</taxon>
        <taxon>Lepeophtheirus</taxon>
    </lineage>
</organism>
<dbReference type="AlphaFoldDB" id="A0A0K2USX0"/>
<accession>A0A0K2USX0</accession>
<proteinExistence type="predicted"/>